<comment type="caution">
    <text evidence="12">The sequence shown here is derived from an EMBL/GenBank/DDBJ whole genome shotgun (WGS) entry which is preliminary data.</text>
</comment>
<feature type="compositionally biased region" description="Basic and acidic residues" evidence="11">
    <location>
        <begin position="68"/>
        <end position="104"/>
    </location>
</feature>
<feature type="region of interest" description="Disordered" evidence="11">
    <location>
        <begin position="1"/>
        <end position="46"/>
    </location>
</feature>
<dbReference type="Gene3D" id="1.25.40.510">
    <property type="entry name" value="GLE1-like"/>
    <property type="match status" value="1"/>
</dbReference>
<feature type="region of interest" description="Disordered" evidence="11">
    <location>
        <begin position="68"/>
        <end position="247"/>
    </location>
</feature>
<evidence type="ECO:0000256" key="9">
    <source>
        <dbReference type="ARBA" id="ARBA00026227"/>
    </source>
</evidence>
<keyword evidence="5" id="KW-0653">Protein transport</keyword>
<name>A0A9P8UMU9_9PEZI</name>
<dbReference type="GO" id="GO:0005737">
    <property type="term" value="C:cytoplasm"/>
    <property type="evidence" value="ECO:0007669"/>
    <property type="project" value="TreeGrafter"/>
</dbReference>
<keyword evidence="4" id="KW-0509">mRNA transport</keyword>
<organism evidence="12 13">
    <name type="scientific">Truncatella angustata</name>
    <dbReference type="NCBI Taxonomy" id="152316"/>
    <lineage>
        <taxon>Eukaryota</taxon>
        <taxon>Fungi</taxon>
        <taxon>Dikarya</taxon>
        <taxon>Ascomycota</taxon>
        <taxon>Pezizomycotina</taxon>
        <taxon>Sordariomycetes</taxon>
        <taxon>Xylariomycetidae</taxon>
        <taxon>Amphisphaeriales</taxon>
        <taxon>Sporocadaceae</taxon>
        <taxon>Truncatella</taxon>
    </lineage>
</organism>
<dbReference type="GO" id="GO:0044614">
    <property type="term" value="C:nuclear pore cytoplasmic filaments"/>
    <property type="evidence" value="ECO:0007669"/>
    <property type="project" value="TreeGrafter"/>
</dbReference>
<keyword evidence="3" id="KW-0813">Transport</keyword>
<accession>A0A9P8UMU9</accession>
<dbReference type="EMBL" id="JAGPXC010000003">
    <property type="protein sequence ID" value="KAH6655113.1"/>
    <property type="molecule type" value="Genomic_DNA"/>
</dbReference>
<dbReference type="GO" id="GO:0031369">
    <property type="term" value="F:translation initiation factor binding"/>
    <property type="evidence" value="ECO:0007669"/>
    <property type="project" value="TreeGrafter"/>
</dbReference>
<evidence type="ECO:0000256" key="5">
    <source>
        <dbReference type="ARBA" id="ARBA00022927"/>
    </source>
</evidence>
<feature type="compositionally biased region" description="Low complexity" evidence="11">
    <location>
        <begin position="196"/>
        <end position="211"/>
    </location>
</feature>
<sequence>MAGSSPARRSLQVTSPERNTYGTYLSNERNNLKNHDEALAASKDEHDRVRDYALRALEKHVYQLEQLRIQDEESQILEKQKREKERLEREKKLREEEKRLRELEAQQIPKLPPKPSVEAAPAPAPAAARTEPTGSNGAAGAPLGAASSKGLDAVAPSTQRTNGTNVANTTQPTAPPAQEASPLVAKQSESAAKPNPFASSGTPAATPASNPFAAGNKPAASPFGRPPGAPAVNGFNTPTPGVPSSTIGRVAVPTPAAQTPDRYVQIHQTLKKLRASIKQQMTTNIDLKKNAGNYRREIRKSIGQLTGERGSNKQQLEKIRLVLTAALQGQIGSALVDPSEFVRDKREPAPDAAQNGQLPSLFIYLLNCMAKDMIKQFDSECGPMPDKADPIGVTAAQIFSTKDFMWRGISLIDIMIAKFRIACPVLFGVRGNEKTEQGRLRLGWRKPEGHWMPDQQHYERMSGLGVGYASIALRDFSKAKATNPYPPANYWTAFAKIVNTPPAEISDTQCVVLRAMIHLSEDRFISFYGNQAIAALRKALVELPSKVPNKTSAVSGLAVLANLYQKDIGLDLR</sequence>
<evidence type="ECO:0000256" key="7">
    <source>
        <dbReference type="ARBA" id="ARBA00023132"/>
    </source>
</evidence>
<reference evidence="12" key="1">
    <citation type="journal article" date="2021" name="Nat. Commun.">
        <title>Genetic determinants of endophytism in the Arabidopsis root mycobiome.</title>
        <authorList>
            <person name="Mesny F."/>
            <person name="Miyauchi S."/>
            <person name="Thiergart T."/>
            <person name="Pickel B."/>
            <person name="Atanasova L."/>
            <person name="Karlsson M."/>
            <person name="Huettel B."/>
            <person name="Barry K.W."/>
            <person name="Haridas S."/>
            <person name="Chen C."/>
            <person name="Bauer D."/>
            <person name="Andreopoulos W."/>
            <person name="Pangilinan J."/>
            <person name="LaButti K."/>
            <person name="Riley R."/>
            <person name="Lipzen A."/>
            <person name="Clum A."/>
            <person name="Drula E."/>
            <person name="Henrissat B."/>
            <person name="Kohler A."/>
            <person name="Grigoriev I.V."/>
            <person name="Martin F.M."/>
            <person name="Hacquard S."/>
        </authorList>
    </citation>
    <scope>NUCLEOTIDE SEQUENCE</scope>
    <source>
        <strain evidence="12">MPI-SDFR-AT-0073</strain>
    </source>
</reference>
<evidence type="ECO:0000256" key="11">
    <source>
        <dbReference type="SAM" id="MobiDB-lite"/>
    </source>
</evidence>
<keyword evidence="6" id="KW-0811">Translocation</keyword>
<dbReference type="OrthoDB" id="420884at2759"/>
<evidence type="ECO:0000313" key="13">
    <source>
        <dbReference type="Proteomes" id="UP000758603"/>
    </source>
</evidence>
<feature type="compositionally biased region" description="Low complexity" evidence="11">
    <location>
        <begin position="119"/>
        <end position="150"/>
    </location>
</feature>
<keyword evidence="8" id="KW-0539">Nucleus</keyword>
<evidence type="ECO:0000256" key="6">
    <source>
        <dbReference type="ARBA" id="ARBA00023010"/>
    </source>
</evidence>
<comment type="similarity">
    <text evidence="2">Belongs to the GLE1 family.</text>
</comment>
<dbReference type="AlphaFoldDB" id="A0A9P8UMU9"/>
<feature type="compositionally biased region" description="Polar residues" evidence="11">
    <location>
        <begin position="156"/>
        <end position="172"/>
    </location>
</feature>
<dbReference type="InterPro" id="IPR012476">
    <property type="entry name" value="GLE1"/>
</dbReference>
<evidence type="ECO:0000256" key="2">
    <source>
        <dbReference type="ARBA" id="ARBA00011056"/>
    </source>
</evidence>
<dbReference type="Proteomes" id="UP000758603">
    <property type="component" value="Unassembled WGS sequence"/>
</dbReference>
<feature type="compositionally biased region" description="Polar residues" evidence="11">
    <location>
        <begin position="234"/>
        <end position="247"/>
    </location>
</feature>
<feature type="compositionally biased region" description="Polar residues" evidence="11">
    <location>
        <begin position="11"/>
        <end position="29"/>
    </location>
</feature>
<keyword evidence="13" id="KW-1185">Reference proteome</keyword>
<feature type="compositionally biased region" description="Basic and acidic residues" evidence="11">
    <location>
        <begin position="30"/>
        <end position="46"/>
    </location>
</feature>
<dbReference type="GeneID" id="70131295"/>
<dbReference type="GO" id="GO:0016973">
    <property type="term" value="P:poly(A)+ mRNA export from nucleus"/>
    <property type="evidence" value="ECO:0007669"/>
    <property type="project" value="InterPro"/>
</dbReference>
<dbReference type="InterPro" id="IPR038506">
    <property type="entry name" value="GLE1-like_sf"/>
</dbReference>
<protein>
    <recommendedName>
        <fullName evidence="9">mRNA export factor GLE1</fullName>
    </recommendedName>
    <alternativeName>
        <fullName evidence="10">Nucleoporin GLE1</fullName>
    </alternativeName>
</protein>
<dbReference type="RefSeq" id="XP_045959378.1">
    <property type="nucleotide sequence ID" value="XM_046102403.1"/>
</dbReference>
<evidence type="ECO:0000256" key="4">
    <source>
        <dbReference type="ARBA" id="ARBA00022816"/>
    </source>
</evidence>
<gene>
    <name evidence="12" type="ORF">BKA67DRAFT_559518</name>
</gene>
<dbReference type="Pfam" id="PF07817">
    <property type="entry name" value="GLE1"/>
    <property type="match status" value="1"/>
</dbReference>
<comment type="subcellular location">
    <subcellularLocation>
        <location evidence="1">Nucleus</location>
        <location evidence="1">Nuclear pore complex</location>
    </subcellularLocation>
</comment>
<dbReference type="PANTHER" id="PTHR12960:SF0">
    <property type="entry name" value="MRNA EXPORT FACTOR GLE1"/>
    <property type="match status" value="1"/>
</dbReference>
<evidence type="ECO:0000256" key="3">
    <source>
        <dbReference type="ARBA" id="ARBA00022448"/>
    </source>
</evidence>
<dbReference type="GO" id="GO:0000822">
    <property type="term" value="F:inositol hexakisphosphate binding"/>
    <property type="evidence" value="ECO:0007669"/>
    <property type="project" value="TreeGrafter"/>
</dbReference>
<evidence type="ECO:0000256" key="8">
    <source>
        <dbReference type="ARBA" id="ARBA00023242"/>
    </source>
</evidence>
<keyword evidence="7" id="KW-0906">Nuclear pore complex</keyword>
<evidence type="ECO:0000256" key="10">
    <source>
        <dbReference type="ARBA" id="ARBA00029983"/>
    </source>
</evidence>
<evidence type="ECO:0000256" key="1">
    <source>
        <dbReference type="ARBA" id="ARBA00004567"/>
    </source>
</evidence>
<proteinExistence type="inferred from homology"/>
<evidence type="ECO:0000313" key="12">
    <source>
        <dbReference type="EMBL" id="KAH6655113.1"/>
    </source>
</evidence>
<dbReference type="GO" id="GO:0005543">
    <property type="term" value="F:phospholipid binding"/>
    <property type="evidence" value="ECO:0007669"/>
    <property type="project" value="TreeGrafter"/>
</dbReference>
<dbReference type="PANTHER" id="PTHR12960">
    <property type="entry name" value="GLE-1-RELATED"/>
    <property type="match status" value="1"/>
</dbReference>
<dbReference type="GO" id="GO:0015031">
    <property type="term" value="P:protein transport"/>
    <property type="evidence" value="ECO:0007669"/>
    <property type="project" value="UniProtKB-KW"/>
</dbReference>